<sequence length="105" mass="11609">MRWDHSALEYRNIRHSRSERLAGSGDDRLQRFIAAVLFRVEPLGVAGDAVFVYQGEAEAALARGNDKALQRREGLGEGANRSLNLMMSLHIVGGSCFKHGVMIRA</sequence>
<proteinExistence type="predicted"/>
<gene>
    <name evidence="1" type="ORF">JV551A3_V1_730007</name>
</gene>
<protein>
    <submittedName>
        <fullName evidence="1">Uncharacterized protein</fullName>
    </submittedName>
</protein>
<dbReference type="Proteomes" id="UP000294335">
    <property type="component" value="Unassembled WGS sequence"/>
</dbReference>
<organism evidence="1 2">
    <name type="scientific">Pseudomonas inefficax</name>
    <dbReference type="NCBI Taxonomy" id="2078786"/>
    <lineage>
        <taxon>Bacteria</taxon>
        <taxon>Pseudomonadati</taxon>
        <taxon>Pseudomonadota</taxon>
        <taxon>Gammaproteobacteria</taxon>
        <taxon>Pseudomonadales</taxon>
        <taxon>Pseudomonadaceae</taxon>
        <taxon>Pseudomonas</taxon>
    </lineage>
</organism>
<keyword evidence="2" id="KW-1185">Reference proteome</keyword>
<accession>A0AAQ1P940</accession>
<reference evidence="1 2" key="1">
    <citation type="submission" date="2018-02" db="EMBL/GenBank/DDBJ databases">
        <authorList>
            <person name="Dubost A."/>
        </authorList>
    </citation>
    <scope>NUCLEOTIDE SEQUENCE [LARGE SCALE GENOMIC DNA]</scope>
    <source>
        <strain evidence="2">JV551A3</strain>
    </source>
</reference>
<evidence type="ECO:0000313" key="2">
    <source>
        <dbReference type="Proteomes" id="UP000294335"/>
    </source>
</evidence>
<name>A0AAQ1P940_9PSED</name>
<comment type="caution">
    <text evidence="1">The sequence shown here is derived from an EMBL/GenBank/DDBJ whole genome shotgun (WGS) entry which is preliminary data.</text>
</comment>
<dbReference type="AlphaFoldDB" id="A0AAQ1P940"/>
<dbReference type="EMBL" id="OPYN01000073">
    <property type="protein sequence ID" value="SPO60050.1"/>
    <property type="molecule type" value="Genomic_DNA"/>
</dbReference>
<evidence type="ECO:0000313" key="1">
    <source>
        <dbReference type="EMBL" id="SPO60050.1"/>
    </source>
</evidence>